<dbReference type="SUPFAM" id="SSF56672">
    <property type="entry name" value="DNA/RNA polymerases"/>
    <property type="match status" value="1"/>
</dbReference>
<dbReference type="Gene3D" id="3.30.420.10">
    <property type="entry name" value="Ribonuclease H-like superfamily/Ribonuclease H"/>
    <property type="match status" value="3"/>
</dbReference>
<dbReference type="InterPro" id="IPR043502">
    <property type="entry name" value="DNA/RNA_pol_sf"/>
</dbReference>
<accession>A0A2N9G4H4</accession>
<dbReference type="AlphaFoldDB" id="A0A2N9G4H4"/>
<evidence type="ECO:0000313" key="3">
    <source>
        <dbReference type="EMBL" id="SPC97567.1"/>
    </source>
</evidence>
<reference evidence="3" key="1">
    <citation type="submission" date="2018-02" db="EMBL/GenBank/DDBJ databases">
        <authorList>
            <person name="Cohen D.B."/>
            <person name="Kent A.D."/>
        </authorList>
    </citation>
    <scope>NUCLEOTIDE SEQUENCE</scope>
</reference>
<feature type="domain" description="Reverse transcriptase/retrotransposon-derived protein RNase H-like" evidence="2">
    <location>
        <begin position="440"/>
        <end position="534"/>
    </location>
</feature>
<dbReference type="SUPFAM" id="SSF53098">
    <property type="entry name" value="Ribonuclease H-like"/>
    <property type="match status" value="2"/>
</dbReference>
<dbReference type="InterPro" id="IPR036397">
    <property type="entry name" value="RNaseH_sf"/>
</dbReference>
<feature type="domain" description="Reverse transcriptase" evidence="1">
    <location>
        <begin position="330"/>
        <end position="393"/>
    </location>
</feature>
<dbReference type="Pfam" id="PF00078">
    <property type="entry name" value="RVT_1"/>
    <property type="match status" value="1"/>
</dbReference>
<dbReference type="GO" id="GO:0003676">
    <property type="term" value="F:nucleic acid binding"/>
    <property type="evidence" value="ECO:0007669"/>
    <property type="project" value="InterPro"/>
</dbReference>
<gene>
    <name evidence="3" type="ORF">FSB_LOCUS25449</name>
</gene>
<sequence>MSKTTPGLAGFVALSFKAVQTVFKETIDKILSKIKGKPFLVWPPKLPRNPATRNQKLQCSYHRDKGHLTENCHKLKTHLEQLVSNGHLNDYIDSYLSGSKEGGMVSKRSGTSGTVPADSAHLAPAFYSENYNPSSWKVISFSDSDLRNIQLPHSDPLVITLRIRNFDVKRVVIDQGSFAKVMYQELYEKLGLGEFDLTSFTSPVFGFSGESIIPLRLRSRMKAVPSTLHQKLRFLARDGVMEVNGDQVVAKQCVLATNEQKALRGEGFTKGRIGYSPYGIPGYFCLVGLRSPEGISQSSMPFLERVLGFQIRDVEASEVGPRKVRDSHGGGATYQRMVTTMFKHLIGKTMEAYIDDMLIKSVKEEDHLTDLREVFGIHRRDRLCLNASKCTFRPQRTKGCKASSTFDRNDSRARPIHFKVGGKMSAVLPIVGQEKEVPMNEECSAAFQGIKAYLLSPPCLSIPCPGEPLFLYLAVLEYVVNAVLVREEAKDQKPIFFVSKIMNETESRYFPLEKAALALIQAAKKLPHYFQGSKLGSLGVEYKPRTLIKGQVLADFVAEFQGKRGACESSNPSEVQADSSSTEWKLFVDRASNMKGSRVGAVLISPDGLILEQAVRLDFLASNNEAEYKALLIGLKSARRLGANIHAVGSKSIGWIPWWLIYGMITDLRTRRQPVSSKEKPQDIGYLRREASTRDLSRDPIYYVFIWSWSTIFYLRSMKAFAKVTLVVDHWHTEQCHKDTSGRICRVMLFGPLPWALGNKRFLIIATDYFTKWIEAKPLSHIRDVDAKRFLWETIITRFGIPWTVNLDNAYPQANGQAEVSNKVILDGVKKRLEEAKGKWVEELPSVIWTHRTTRRRSTSETPFALACFDSLLGLYALNPLYCFQ</sequence>
<dbReference type="InterPro" id="IPR043128">
    <property type="entry name" value="Rev_trsase/Diguanyl_cyclase"/>
</dbReference>
<dbReference type="Gene3D" id="3.30.70.270">
    <property type="match status" value="1"/>
</dbReference>
<dbReference type="InterPro" id="IPR012337">
    <property type="entry name" value="RNaseH-like_sf"/>
</dbReference>
<evidence type="ECO:0000259" key="2">
    <source>
        <dbReference type="Pfam" id="PF17919"/>
    </source>
</evidence>
<protein>
    <submittedName>
        <fullName evidence="3">Uncharacterized protein</fullName>
    </submittedName>
</protein>
<dbReference type="Pfam" id="PF17919">
    <property type="entry name" value="RT_RNaseH_2"/>
    <property type="match status" value="1"/>
</dbReference>
<evidence type="ECO:0000259" key="1">
    <source>
        <dbReference type="Pfam" id="PF00078"/>
    </source>
</evidence>
<dbReference type="InterPro" id="IPR041577">
    <property type="entry name" value="RT_RNaseH_2"/>
</dbReference>
<dbReference type="PANTHER" id="PTHR48475">
    <property type="entry name" value="RIBONUCLEASE H"/>
    <property type="match status" value="1"/>
</dbReference>
<proteinExistence type="predicted"/>
<organism evidence="3">
    <name type="scientific">Fagus sylvatica</name>
    <name type="common">Beechnut</name>
    <dbReference type="NCBI Taxonomy" id="28930"/>
    <lineage>
        <taxon>Eukaryota</taxon>
        <taxon>Viridiplantae</taxon>
        <taxon>Streptophyta</taxon>
        <taxon>Embryophyta</taxon>
        <taxon>Tracheophyta</taxon>
        <taxon>Spermatophyta</taxon>
        <taxon>Magnoliopsida</taxon>
        <taxon>eudicotyledons</taxon>
        <taxon>Gunneridae</taxon>
        <taxon>Pentapetalae</taxon>
        <taxon>rosids</taxon>
        <taxon>fabids</taxon>
        <taxon>Fagales</taxon>
        <taxon>Fagaceae</taxon>
        <taxon>Fagus</taxon>
    </lineage>
</organism>
<name>A0A2N9G4H4_FAGSY</name>
<dbReference type="PANTHER" id="PTHR48475:SF1">
    <property type="entry name" value="RNASE H TYPE-1 DOMAIN-CONTAINING PROTEIN"/>
    <property type="match status" value="1"/>
</dbReference>
<dbReference type="EMBL" id="OIVN01001779">
    <property type="protein sequence ID" value="SPC97567.1"/>
    <property type="molecule type" value="Genomic_DNA"/>
</dbReference>
<dbReference type="InterPro" id="IPR000477">
    <property type="entry name" value="RT_dom"/>
</dbReference>